<evidence type="ECO:0000313" key="3">
    <source>
        <dbReference type="Proteomes" id="UP000267464"/>
    </source>
</evidence>
<feature type="transmembrane region" description="Helical" evidence="1">
    <location>
        <begin position="42"/>
        <end position="75"/>
    </location>
</feature>
<dbReference type="OrthoDB" id="8758239at2"/>
<keyword evidence="1" id="KW-1133">Transmembrane helix</keyword>
<dbReference type="EMBL" id="QUSW01000001">
    <property type="protein sequence ID" value="RQP25523.1"/>
    <property type="molecule type" value="Genomic_DNA"/>
</dbReference>
<gene>
    <name evidence="2" type="ORF">DZC73_00085</name>
</gene>
<keyword evidence="3" id="KW-1185">Reference proteome</keyword>
<keyword evidence="1" id="KW-0812">Transmembrane</keyword>
<dbReference type="AlphaFoldDB" id="A0A3N7HUM0"/>
<keyword evidence="1" id="KW-0472">Membrane</keyword>
<evidence type="ECO:0000256" key="1">
    <source>
        <dbReference type="SAM" id="Phobius"/>
    </source>
</evidence>
<sequence length="128" mass="13486">MDIHHKVVAVLHVVFAAITLLVIAALTLFFGVLTALFPSTEFPLAIFAAFGAALAVPFVLVAVAELVAGAAFLAGRQGARPWLIGMGALQLLNLPFGTALGIYTLWALMRTEQPVVQIVCTPTSLSRS</sequence>
<feature type="transmembrane region" description="Helical" evidence="1">
    <location>
        <begin position="82"/>
        <end position="106"/>
    </location>
</feature>
<evidence type="ECO:0000313" key="2">
    <source>
        <dbReference type="EMBL" id="RQP25523.1"/>
    </source>
</evidence>
<comment type="caution">
    <text evidence="2">The sequence shown here is derived from an EMBL/GenBank/DDBJ whole genome shotgun (WGS) entry which is preliminary data.</text>
</comment>
<feature type="transmembrane region" description="Helical" evidence="1">
    <location>
        <begin position="7"/>
        <end position="36"/>
    </location>
</feature>
<organism evidence="2 3">
    <name type="scientific">Piscinibacter terrae</name>
    <dbReference type="NCBI Taxonomy" id="2496871"/>
    <lineage>
        <taxon>Bacteria</taxon>
        <taxon>Pseudomonadati</taxon>
        <taxon>Pseudomonadota</taxon>
        <taxon>Betaproteobacteria</taxon>
        <taxon>Burkholderiales</taxon>
        <taxon>Sphaerotilaceae</taxon>
        <taxon>Piscinibacter</taxon>
    </lineage>
</organism>
<dbReference type="RefSeq" id="WP_124538174.1">
    <property type="nucleotide sequence ID" value="NZ_QUSW01000001.1"/>
</dbReference>
<reference evidence="2 3" key="2">
    <citation type="submission" date="2018-12" db="EMBL/GenBank/DDBJ databases">
        <title>Rhizobacter gummiphilus sp. nov., a rubber-degrading bacterium isolated from the soil of a botanical garden in Japan.</title>
        <authorList>
            <person name="Shunsuke S.S."/>
        </authorList>
    </citation>
    <scope>NUCLEOTIDE SEQUENCE [LARGE SCALE GENOMIC DNA]</scope>
    <source>
        <strain evidence="2 3">S-16</strain>
    </source>
</reference>
<name>A0A3N7HUM0_9BURK</name>
<proteinExistence type="predicted"/>
<dbReference type="Proteomes" id="UP000267464">
    <property type="component" value="Unassembled WGS sequence"/>
</dbReference>
<protein>
    <submittedName>
        <fullName evidence="2">Uncharacterized protein</fullName>
    </submittedName>
</protein>
<reference evidence="2 3" key="1">
    <citation type="submission" date="2018-08" db="EMBL/GenBank/DDBJ databases">
        <authorList>
            <person name="Khan S.A."/>
            <person name="Jeon C.O."/>
            <person name="Chun B.H."/>
            <person name="Jeong S.E."/>
        </authorList>
    </citation>
    <scope>NUCLEOTIDE SEQUENCE [LARGE SCALE GENOMIC DNA]</scope>
    <source>
        <strain evidence="2 3">S-16</strain>
    </source>
</reference>
<accession>A0A3N7HUM0</accession>